<protein>
    <recommendedName>
        <fullName evidence="3">Ankyrin repeat domain-containing protein</fullName>
    </recommendedName>
</protein>
<dbReference type="Gene3D" id="1.25.40.20">
    <property type="entry name" value="Ankyrin repeat-containing domain"/>
    <property type="match status" value="1"/>
</dbReference>
<evidence type="ECO:0008006" key="3">
    <source>
        <dbReference type="Google" id="ProtNLM"/>
    </source>
</evidence>
<dbReference type="InterPro" id="IPR036770">
    <property type="entry name" value="Ankyrin_rpt-contain_sf"/>
</dbReference>
<reference evidence="1 2" key="1">
    <citation type="submission" date="2017-08" db="EMBL/GenBank/DDBJ databases">
        <title>Infants hospitalized years apart are colonized by the same room-sourced microbial strains.</title>
        <authorList>
            <person name="Brooks B."/>
            <person name="Olm M.R."/>
            <person name="Firek B.A."/>
            <person name="Baker R."/>
            <person name="Thomas B.C."/>
            <person name="Morowitz M.J."/>
            <person name="Banfield J.F."/>
        </authorList>
    </citation>
    <scope>NUCLEOTIDE SEQUENCE [LARGE SCALE GENOMIC DNA]</scope>
    <source>
        <strain evidence="1">S2_018_000_R2_104</strain>
    </source>
</reference>
<dbReference type="SUPFAM" id="SSF48403">
    <property type="entry name" value="Ankyrin repeat"/>
    <property type="match status" value="1"/>
</dbReference>
<name>A0A2W4ZR64_9BACT</name>
<proteinExistence type="predicted"/>
<dbReference type="InterPro" id="IPR006594">
    <property type="entry name" value="LisH"/>
</dbReference>
<comment type="caution">
    <text evidence="1">The sequence shown here is derived from an EMBL/GenBank/DDBJ whole genome shotgun (WGS) entry which is preliminary data.</text>
</comment>
<organism evidence="1 2">
    <name type="scientific">Micavibrio aeruginosavorus</name>
    <dbReference type="NCBI Taxonomy" id="349221"/>
    <lineage>
        <taxon>Bacteria</taxon>
        <taxon>Pseudomonadati</taxon>
        <taxon>Bdellovibrionota</taxon>
        <taxon>Bdellovibrionia</taxon>
        <taxon>Bdellovibrionales</taxon>
        <taxon>Pseudobdellovibrionaceae</taxon>
        <taxon>Micavibrio</taxon>
    </lineage>
</organism>
<evidence type="ECO:0000313" key="1">
    <source>
        <dbReference type="EMBL" id="PZO82619.1"/>
    </source>
</evidence>
<gene>
    <name evidence="1" type="ORF">DI626_09995</name>
</gene>
<dbReference type="EMBL" id="QFNK01000256">
    <property type="protein sequence ID" value="PZO82619.1"/>
    <property type="molecule type" value="Genomic_DNA"/>
</dbReference>
<accession>A0A2W4ZR64</accession>
<dbReference type="AlphaFoldDB" id="A0A2W4ZR64"/>
<dbReference type="PROSITE" id="PS50896">
    <property type="entry name" value="LISH"/>
    <property type="match status" value="1"/>
</dbReference>
<dbReference type="Proteomes" id="UP000249557">
    <property type="component" value="Unassembled WGS sequence"/>
</dbReference>
<evidence type="ECO:0000313" key="2">
    <source>
        <dbReference type="Proteomes" id="UP000249557"/>
    </source>
</evidence>
<sequence>MFAMFSFLGLYQRMRMDFTEAGEPVDHDWEMEKAFHGQRLRDFNAIVKSGRCTAHALDRMMLRTATLGEEDFVKALRKAGASEQAELDGRLSNACYAGKLSSVEALVARGADIHNNREQPLRTSVIGGQRIVAEYLIEQGCDIAEAFHKEAREQLFKLPRPDPYGNAVNLYLKLFTRHCPEQVAEVPERKSAEIIALPLKARNHTPG</sequence>